<dbReference type="PANTHER" id="PTHR42800:SF1">
    <property type="entry name" value="EXOINULINASE INUD (AFU_ORTHOLOGUE AFUA_5G00480)"/>
    <property type="match status" value="1"/>
</dbReference>
<dbReference type="KEGG" id="pms:KNP414_01969"/>
<dbReference type="InterPro" id="IPR013320">
    <property type="entry name" value="ConA-like_dom_sf"/>
</dbReference>
<dbReference type="SUPFAM" id="SSF49899">
    <property type="entry name" value="Concanavalin A-like lectins/glucanases"/>
    <property type="match status" value="2"/>
</dbReference>
<sequence length="876" mass="94690">MSNKMGNKDRMKAGIRTLVLGVWMVMLMGWFYPLYSYGAEANNVSGWTAAGGTWTAAGEGWRGTAPGGQNMLALSNTRSDDFTYEAEVTVETAYAVGTLLLRSNGDGTEAYGLQVDPNLDRLRLFKTAGDVTLGEKPMTIEPGQSYKVRVRAEGTVLKVYWGTVYDPVLTVMDGSYAVGLVGAGAYNGSVLFQNVRIGSLLSNLQNWTEAGGSWTPHLDGVKAVTPGAANAFRTADTPYTDFVLEADLKVDGGTPLGTAGLLFRGNAAGTQGYVVNLDPNLNQVRLFDADGGATIASRSMAVEAGRNYRVEVHAVGSNIKVYIDGYAAPAISVSNARYTSGRIGTNAYNGTAYFQDVYAWSSAAYYTEKYRPQYHYSMARNWISDPNGLVYYEGEYHLFNQDGGKWTHGVSTDLLHWKRLPIALPWNDQGHIWSGSAVVDANDASGLFGGGSGLIAYYTMFHPDKPNGNQKIGIAYSKDKGRTWSYYGGNPVVLNPGGPDGNWDFRDPKVVWDGERSRWVMVVSGGDHVRFFTSTDLLSWTYASSFGYGAYLHAGVWECPDLFQLPVDGNLSNRKWVLSISTGGAAVTGGSSAEYFVGSFDGTAFTSDNPASAILRNEAGKDFYASMSFDGIPAADGRRIWLGWMSNWDYPFGFPTTAWKHIMSVPRELQLKTIAGEGVRLVQTPVRELQSLRGSASSWTNKTITPGTSNLLAGLSSSAYEIEAEFELPGTDAASEFGFRLRQGGSEQTVVGYTPASSKLFVNRADGGEDDFAPASYGTLQEATLSPVSNRVKLRLLVDESSIEVFGGDGRVTFSNLIFPDPSSLGMSLYTIGGSVKVVSLNVYPLTNTWKLSAAPGKLKGYEKDKDNDKPNGGTL</sequence>
<dbReference type="InterPro" id="IPR023296">
    <property type="entry name" value="Glyco_hydro_beta-prop_sf"/>
</dbReference>
<evidence type="ECO:0000259" key="7">
    <source>
        <dbReference type="Pfam" id="PF06439"/>
    </source>
</evidence>
<dbReference type="InterPro" id="IPR013189">
    <property type="entry name" value="Glyco_hydro_32_C"/>
</dbReference>
<gene>
    <name evidence="9" type="ordered locus">KNP414_01969</name>
</gene>
<proteinExistence type="inferred from homology"/>
<dbReference type="Pfam" id="PF06439">
    <property type="entry name" value="3keto-disac_hyd"/>
    <property type="match status" value="1"/>
</dbReference>
<dbReference type="PANTHER" id="PTHR42800">
    <property type="entry name" value="EXOINULINASE INUD (AFU_ORTHOLOGUE AFUA_5G00480)"/>
    <property type="match status" value="1"/>
</dbReference>
<dbReference type="SMART" id="SM00640">
    <property type="entry name" value="Glyco_32"/>
    <property type="match status" value="1"/>
</dbReference>
<evidence type="ECO:0000313" key="10">
    <source>
        <dbReference type="Proteomes" id="UP000006620"/>
    </source>
</evidence>
<evidence type="ECO:0000313" key="9">
    <source>
        <dbReference type="EMBL" id="AEI40530.1"/>
    </source>
</evidence>
<feature type="transmembrane region" description="Helical" evidence="5">
    <location>
        <begin position="13"/>
        <end position="35"/>
    </location>
</feature>
<dbReference type="InterPro" id="IPR013148">
    <property type="entry name" value="Glyco_hydro_32_N"/>
</dbReference>
<dbReference type="EMBL" id="CP002869">
    <property type="protein sequence ID" value="AEI40530.1"/>
    <property type="molecule type" value="Genomic_DNA"/>
</dbReference>
<dbReference type="Proteomes" id="UP000006620">
    <property type="component" value="Chromosome"/>
</dbReference>
<dbReference type="GO" id="GO:0004575">
    <property type="term" value="F:sucrose alpha-glucosidase activity"/>
    <property type="evidence" value="ECO:0007669"/>
    <property type="project" value="TreeGrafter"/>
</dbReference>
<dbReference type="PATRIC" id="fig|1036673.3.peg.1762"/>
<dbReference type="SUPFAM" id="SSF75005">
    <property type="entry name" value="Arabinanase/levansucrase/invertase"/>
    <property type="match status" value="1"/>
</dbReference>
<keyword evidence="5" id="KW-0472">Membrane</keyword>
<evidence type="ECO:0000256" key="4">
    <source>
        <dbReference type="ARBA" id="ARBA00023295"/>
    </source>
</evidence>
<organism evidence="9 10">
    <name type="scientific">Paenibacillus mucilaginosus (strain KNP414)</name>
    <dbReference type="NCBI Taxonomy" id="1036673"/>
    <lineage>
        <taxon>Bacteria</taxon>
        <taxon>Bacillati</taxon>
        <taxon>Bacillota</taxon>
        <taxon>Bacilli</taxon>
        <taxon>Bacillales</taxon>
        <taxon>Paenibacillaceae</taxon>
        <taxon>Paenibacillus</taxon>
    </lineage>
</organism>
<reference evidence="10" key="1">
    <citation type="submission" date="2011-06" db="EMBL/GenBank/DDBJ databases">
        <title>Complete genome sequence of Paenibacillus mucilaginosus KNP414.</title>
        <authorList>
            <person name="Wang J."/>
            <person name="Hu S."/>
            <person name="Hu X."/>
            <person name="Zhang B."/>
            <person name="Dong D."/>
            <person name="Zhang S."/>
            <person name="Zhao K."/>
            <person name="Wu D."/>
        </authorList>
    </citation>
    <scope>NUCLEOTIDE SEQUENCE [LARGE SCALE GENOMIC DNA]</scope>
    <source>
        <strain evidence="10">KNP414</strain>
    </source>
</reference>
<feature type="domain" description="3-keto-alpha-glucoside-1,2-lyase/3-keto-2-hydroxy-glucal hydratase" evidence="7">
    <location>
        <begin position="203"/>
        <end position="357"/>
    </location>
</feature>
<evidence type="ECO:0000259" key="8">
    <source>
        <dbReference type="Pfam" id="PF08244"/>
    </source>
</evidence>
<keyword evidence="4" id="KW-0326">Glycosidase</keyword>
<reference evidence="9 10" key="2">
    <citation type="journal article" date="2013" name="Genome Announc.">
        <title>Genome Sequence of Growth-Improving Paenibacillus mucilaginosus Strain KNP414.</title>
        <authorList>
            <person name="Lu J.J."/>
            <person name="Wang J.F."/>
            <person name="Hu X.F."/>
        </authorList>
    </citation>
    <scope>NUCLEOTIDE SEQUENCE [LARGE SCALE GENOMIC DNA]</scope>
    <source>
        <strain evidence="9 10">KNP414</strain>
    </source>
</reference>
<protein>
    <submittedName>
        <fullName evidence="9">Levanase</fullName>
    </submittedName>
</protein>
<dbReference type="Pfam" id="PF00251">
    <property type="entry name" value="Glyco_hydro_32N"/>
    <property type="match status" value="1"/>
</dbReference>
<dbReference type="RefSeq" id="WP_013915691.1">
    <property type="nucleotide sequence ID" value="NC_015690.1"/>
</dbReference>
<dbReference type="FunFam" id="2.60.120.560:FF:000003">
    <property type="entry name" value="Extracellular exo-inulinase inuE"/>
    <property type="match status" value="1"/>
</dbReference>
<evidence type="ECO:0000256" key="2">
    <source>
        <dbReference type="ARBA" id="ARBA00022729"/>
    </source>
</evidence>
<name>F8FRH3_PAEMK</name>
<feature type="domain" description="Glycosyl hydrolase family 32 C-terminal" evidence="8">
    <location>
        <begin position="688"/>
        <end position="844"/>
    </location>
</feature>
<dbReference type="GO" id="GO:0005987">
    <property type="term" value="P:sucrose catabolic process"/>
    <property type="evidence" value="ECO:0007669"/>
    <property type="project" value="TreeGrafter"/>
</dbReference>
<dbReference type="HOGENOM" id="CLU_005631_0_0_9"/>
<evidence type="ECO:0000259" key="6">
    <source>
        <dbReference type="Pfam" id="PF00251"/>
    </source>
</evidence>
<comment type="similarity">
    <text evidence="1">Belongs to the glycosyl hydrolase 32 family.</text>
</comment>
<evidence type="ECO:0000256" key="1">
    <source>
        <dbReference type="ARBA" id="ARBA00009902"/>
    </source>
</evidence>
<dbReference type="Gene3D" id="2.115.10.20">
    <property type="entry name" value="Glycosyl hydrolase domain, family 43"/>
    <property type="match status" value="1"/>
</dbReference>
<dbReference type="Gene3D" id="2.60.120.560">
    <property type="entry name" value="Exo-inulinase, domain 1"/>
    <property type="match status" value="3"/>
</dbReference>
<dbReference type="AlphaFoldDB" id="F8FRH3"/>
<dbReference type="CDD" id="cd18622">
    <property type="entry name" value="GH32_Inu-like"/>
    <property type="match status" value="1"/>
</dbReference>
<dbReference type="InterPro" id="IPR010496">
    <property type="entry name" value="AL/BT2_dom"/>
</dbReference>
<dbReference type="GO" id="GO:0005737">
    <property type="term" value="C:cytoplasm"/>
    <property type="evidence" value="ECO:0007669"/>
    <property type="project" value="TreeGrafter"/>
</dbReference>
<dbReference type="Pfam" id="PF08244">
    <property type="entry name" value="Glyco_hydro_32C"/>
    <property type="match status" value="1"/>
</dbReference>
<keyword evidence="2" id="KW-0732">Signal</keyword>
<accession>F8FRH3</accession>
<keyword evidence="5" id="KW-1133">Transmembrane helix</keyword>
<evidence type="ECO:0000256" key="5">
    <source>
        <dbReference type="SAM" id="Phobius"/>
    </source>
</evidence>
<keyword evidence="5" id="KW-0812">Transmembrane</keyword>
<keyword evidence="3" id="KW-0378">Hydrolase</keyword>
<evidence type="ECO:0000256" key="3">
    <source>
        <dbReference type="ARBA" id="ARBA00022801"/>
    </source>
</evidence>
<feature type="domain" description="Glycosyl hydrolase family 32 N-terminal" evidence="6">
    <location>
        <begin position="375"/>
        <end position="685"/>
    </location>
</feature>
<dbReference type="InterPro" id="IPR001362">
    <property type="entry name" value="Glyco_hydro_32"/>
</dbReference>